<accession>A0ABT5ZJZ3</accession>
<dbReference type="PROSITE" id="PS51186">
    <property type="entry name" value="GNAT"/>
    <property type="match status" value="1"/>
</dbReference>
<dbReference type="InterPro" id="IPR000182">
    <property type="entry name" value="GNAT_dom"/>
</dbReference>
<keyword evidence="3" id="KW-1185">Reference proteome</keyword>
<sequence length="293" mass="32064">MAETNLDASQELAVRAFEERDRELVLDLVNHDRILGQPMVGSEMLNEALSGDSVIDRGWWAELEAPTTDVVLDSNGRVDGVVSYSVRPSDNAGFVLWMHGREEPQVLAALVERALTRLGQRTVYAFEFASALTLGLEGLPAGHRPATYRALEAAGFRGRDLWRYMHAQLPLTGLPHVPHYEAIDVEEPPGKRLVVRDGGELLAEATVGGPVDGIGVLWWISTVPGARRRGLGSALLGSSMDLLEGLGAREVILFVDDDASADDPERSRAAANRMYDRAGLVEIDRLFSFVRQP</sequence>
<gene>
    <name evidence="2" type="ORF">P3G67_12880</name>
</gene>
<organism evidence="2 3">
    <name type="scientific">Streptomyces silvisoli</name>
    <dbReference type="NCBI Taxonomy" id="3034235"/>
    <lineage>
        <taxon>Bacteria</taxon>
        <taxon>Bacillati</taxon>
        <taxon>Actinomycetota</taxon>
        <taxon>Actinomycetes</taxon>
        <taxon>Kitasatosporales</taxon>
        <taxon>Streptomycetaceae</taxon>
        <taxon>Streptomyces</taxon>
    </lineage>
</organism>
<dbReference type="Proteomes" id="UP001216579">
    <property type="component" value="Unassembled WGS sequence"/>
</dbReference>
<reference evidence="2 3" key="1">
    <citation type="submission" date="2023-03" db="EMBL/GenBank/DDBJ databases">
        <title>Draft genome sequence of Streptomyces sp. RB6PN23 isolated from peat swamp forest in Thailand.</title>
        <authorList>
            <person name="Klaysubun C."/>
            <person name="Duangmal K."/>
        </authorList>
    </citation>
    <scope>NUCLEOTIDE SEQUENCE [LARGE SCALE GENOMIC DNA]</scope>
    <source>
        <strain evidence="2 3">RB6PN23</strain>
    </source>
</reference>
<evidence type="ECO:0000313" key="3">
    <source>
        <dbReference type="Proteomes" id="UP001216579"/>
    </source>
</evidence>
<dbReference type="CDD" id="cd04301">
    <property type="entry name" value="NAT_SF"/>
    <property type="match status" value="1"/>
</dbReference>
<dbReference type="SUPFAM" id="SSF55729">
    <property type="entry name" value="Acyl-CoA N-acyltransferases (Nat)"/>
    <property type="match status" value="1"/>
</dbReference>
<proteinExistence type="predicted"/>
<dbReference type="EMBL" id="JARJBC010000006">
    <property type="protein sequence ID" value="MDF3290122.1"/>
    <property type="molecule type" value="Genomic_DNA"/>
</dbReference>
<feature type="domain" description="N-acetyltransferase" evidence="1">
    <location>
        <begin position="146"/>
        <end position="293"/>
    </location>
</feature>
<evidence type="ECO:0000313" key="2">
    <source>
        <dbReference type="EMBL" id="MDF3290122.1"/>
    </source>
</evidence>
<dbReference type="RefSeq" id="WP_276093569.1">
    <property type="nucleotide sequence ID" value="NZ_JARJBC010000006.1"/>
</dbReference>
<dbReference type="InterPro" id="IPR016181">
    <property type="entry name" value="Acyl_CoA_acyltransferase"/>
</dbReference>
<name>A0ABT5ZJZ3_9ACTN</name>
<dbReference type="Gene3D" id="3.40.630.30">
    <property type="match status" value="1"/>
</dbReference>
<evidence type="ECO:0000259" key="1">
    <source>
        <dbReference type="PROSITE" id="PS51186"/>
    </source>
</evidence>
<dbReference type="Pfam" id="PF00583">
    <property type="entry name" value="Acetyltransf_1"/>
    <property type="match status" value="1"/>
</dbReference>
<comment type="caution">
    <text evidence="2">The sequence shown here is derived from an EMBL/GenBank/DDBJ whole genome shotgun (WGS) entry which is preliminary data.</text>
</comment>
<protein>
    <submittedName>
        <fullName evidence="2">GNAT family N-acetyltransferase</fullName>
    </submittedName>
</protein>